<evidence type="ECO:0000313" key="2">
    <source>
        <dbReference type="RefSeq" id="XP_016460872.1"/>
    </source>
</evidence>
<sequence length="304" mass="34091">MRFRGNDSPAKDRHLPRMLVTILATLTVANVVSADPYVYSSPSLPSLPLSYAYKSLPRPSSSPPLPYVYTSPPPPPPSPLAPYGPRHHLAVKVVGKVYCLRCYNWKYPKISHGKKHLKGAVIQVTCKVGDKKIVNFGNTKINGKFSITFKGFDYHKYGAKACKVKLQKAPKDSKCNIPTNFHLGIKGANLKVKSKTKYEVVLYALPFAYAPKIPYRVCKKLKPTLARYTTSNFLQIYHGRMFISYIRLHHQRMFTSHLLLQPRHKFTNSITTLLPNSAPPTKVSIVSLLLQVSTISNTSTNIVL</sequence>
<dbReference type="KEGG" id="nta:107784281"/>
<keyword evidence="1" id="KW-0732">Signal</keyword>
<reference evidence="2" key="1">
    <citation type="submission" date="2025-08" db="UniProtKB">
        <authorList>
            <consortium name="RefSeq"/>
        </authorList>
    </citation>
    <scope>IDENTIFICATION</scope>
</reference>
<proteinExistence type="predicted"/>
<dbReference type="PANTHER" id="PTHR33470:SF27">
    <property type="entry name" value="OS01G0899700 PROTEIN"/>
    <property type="match status" value="1"/>
</dbReference>
<dbReference type="AlphaFoldDB" id="A0A1S3Z9I0"/>
<name>A0A1S3Z9I0_TOBAC</name>
<gene>
    <name evidence="2" type="primary">LOC107784281</name>
</gene>
<evidence type="ECO:0000256" key="1">
    <source>
        <dbReference type="ARBA" id="ARBA00022729"/>
    </source>
</evidence>
<dbReference type="PANTHER" id="PTHR33470">
    <property type="entry name" value="OS01G0164075 PROTEIN"/>
    <property type="match status" value="1"/>
</dbReference>
<dbReference type="RefSeq" id="XP_016460872.1">
    <property type="nucleotide sequence ID" value="XM_016605386.1"/>
</dbReference>
<dbReference type="PaxDb" id="4097-A0A1S3Z9I0"/>
<dbReference type="Pfam" id="PF01190">
    <property type="entry name" value="Pollen_Ole_e_1"/>
    <property type="match status" value="1"/>
</dbReference>
<dbReference type="STRING" id="4097.A0A1S3Z9I0"/>
<accession>A0A1S3Z9I0</accession>
<organism evidence="2">
    <name type="scientific">Nicotiana tabacum</name>
    <name type="common">Common tobacco</name>
    <dbReference type="NCBI Taxonomy" id="4097"/>
    <lineage>
        <taxon>Eukaryota</taxon>
        <taxon>Viridiplantae</taxon>
        <taxon>Streptophyta</taxon>
        <taxon>Embryophyta</taxon>
        <taxon>Tracheophyta</taxon>
        <taxon>Spermatophyta</taxon>
        <taxon>Magnoliopsida</taxon>
        <taxon>eudicotyledons</taxon>
        <taxon>Gunneridae</taxon>
        <taxon>Pentapetalae</taxon>
        <taxon>asterids</taxon>
        <taxon>lamiids</taxon>
        <taxon>Solanales</taxon>
        <taxon>Solanaceae</taxon>
        <taxon>Nicotianoideae</taxon>
        <taxon>Nicotianeae</taxon>
        <taxon>Nicotiana</taxon>
    </lineage>
</organism>
<dbReference type="OrthoDB" id="1939198at2759"/>
<protein>
    <submittedName>
        <fullName evidence="2">Pistil-specific extensin-like protein</fullName>
    </submittedName>
</protein>